<dbReference type="Pfam" id="PF10624">
    <property type="entry name" value="TraS"/>
    <property type="match status" value="1"/>
</dbReference>
<feature type="transmembrane region" description="Helical" evidence="1">
    <location>
        <begin position="32"/>
        <end position="55"/>
    </location>
</feature>
<proteinExistence type="predicted"/>
<dbReference type="Proteomes" id="UP000274346">
    <property type="component" value="Chromosome"/>
</dbReference>
<reference evidence="2 3" key="1">
    <citation type="submission" date="2018-12" db="EMBL/GenBank/DDBJ databases">
        <authorList>
            <consortium name="Pathogen Informatics"/>
        </authorList>
    </citation>
    <scope>NUCLEOTIDE SEQUENCE [LARGE SCALE GENOMIC DNA]</scope>
    <source>
        <strain evidence="2 3">NCTC13098</strain>
    </source>
</reference>
<name>A0A3P8JN78_RAOTE</name>
<protein>
    <submittedName>
        <fullName evidence="2">Conjugal transfer entry exclusion protein TraS</fullName>
    </submittedName>
</protein>
<feature type="transmembrane region" description="Helical" evidence="1">
    <location>
        <begin position="67"/>
        <end position="95"/>
    </location>
</feature>
<sequence>MINEKIIQEELEFLVKVLSYDGLKSVSFWKSVWPGLMIFCWLVFWPLTFFSARLYAPFIISEERLGVVVSIAFSFVFGLLALIFITSARSLYLSAPYSFRVNSKMYYFFSRKVKKYAAIFSIWYAVLVLLCVLFNLSSMYFLSVIVVSVIGFSVRMNVDFNRYQINELALTLTCKRVGESRIATSNDFDSIKIDEHNPATGLPMNGGVDVAGNPYGYSRHE</sequence>
<organism evidence="2 3">
    <name type="scientific">Raoultella terrigena</name>
    <name type="common">Klebsiella terrigena</name>
    <dbReference type="NCBI Taxonomy" id="577"/>
    <lineage>
        <taxon>Bacteria</taxon>
        <taxon>Pseudomonadati</taxon>
        <taxon>Pseudomonadota</taxon>
        <taxon>Gammaproteobacteria</taxon>
        <taxon>Enterobacterales</taxon>
        <taxon>Enterobacteriaceae</taxon>
        <taxon>Klebsiella/Raoultella group</taxon>
        <taxon>Raoultella</taxon>
    </lineage>
</organism>
<feature type="transmembrane region" description="Helical" evidence="1">
    <location>
        <begin position="141"/>
        <end position="158"/>
    </location>
</feature>
<evidence type="ECO:0000313" key="3">
    <source>
        <dbReference type="Proteomes" id="UP000274346"/>
    </source>
</evidence>
<dbReference type="RefSeq" id="WP_148719627.1">
    <property type="nucleotide sequence ID" value="NZ_JAUBKX010000024.1"/>
</dbReference>
<keyword evidence="1" id="KW-0812">Transmembrane</keyword>
<gene>
    <name evidence="2" type="ORF">NCTC13098_04722</name>
</gene>
<dbReference type="EMBL" id="LR131271">
    <property type="protein sequence ID" value="VDR28338.1"/>
    <property type="molecule type" value="Genomic_DNA"/>
</dbReference>
<dbReference type="InterPro" id="IPR018898">
    <property type="entry name" value="Eex_TraS"/>
</dbReference>
<dbReference type="KEGG" id="rtg:NCTC13098_04722"/>
<keyword evidence="1" id="KW-0472">Membrane</keyword>
<dbReference type="AlphaFoldDB" id="A0A3P8JN78"/>
<accession>A0A3P8JN78</accession>
<keyword evidence="1" id="KW-1133">Transmembrane helix</keyword>
<evidence type="ECO:0000256" key="1">
    <source>
        <dbReference type="SAM" id="Phobius"/>
    </source>
</evidence>
<evidence type="ECO:0000313" key="2">
    <source>
        <dbReference type="EMBL" id="VDR28338.1"/>
    </source>
</evidence>